<keyword evidence="10" id="KW-1185">Reference proteome</keyword>
<accession>A0A0S2TB34</accession>
<evidence type="ECO:0000313" key="10">
    <source>
        <dbReference type="Proteomes" id="UP000055136"/>
    </source>
</evidence>
<organism evidence="9 10">
    <name type="scientific">Candidatus Tenderia electrophaga</name>
    <dbReference type="NCBI Taxonomy" id="1748243"/>
    <lineage>
        <taxon>Bacteria</taxon>
        <taxon>Pseudomonadati</taxon>
        <taxon>Pseudomonadota</taxon>
        <taxon>Gammaproteobacteria</taxon>
        <taxon>Candidatus Tenderiales</taxon>
        <taxon>Candidatus Tenderiaceae</taxon>
        <taxon>Candidatus Tenderia</taxon>
    </lineage>
</organism>
<evidence type="ECO:0000256" key="2">
    <source>
        <dbReference type="ARBA" id="ARBA00008889"/>
    </source>
</evidence>
<name>A0A0S2TB34_9GAMM</name>
<dbReference type="GO" id="GO:0003735">
    <property type="term" value="F:structural constituent of ribosome"/>
    <property type="evidence" value="ECO:0007669"/>
    <property type="project" value="InterPro"/>
</dbReference>
<dbReference type="CDD" id="cd05797">
    <property type="entry name" value="Ribosomal_L10"/>
    <property type="match status" value="1"/>
</dbReference>
<dbReference type="STRING" id="1748243.Tel_04000"/>
<dbReference type="Gene3D" id="6.10.250.290">
    <property type="match status" value="1"/>
</dbReference>
<dbReference type="InterPro" id="IPR047865">
    <property type="entry name" value="Ribosomal_uL10_bac_type"/>
</dbReference>
<evidence type="ECO:0000256" key="1">
    <source>
        <dbReference type="ARBA" id="ARBA00002633"/>
    </source>
</evidence>
<proteinExistence type="inferred from homology"/>
<evidence type="ECO:0000256" key="6">
    <source>
        <dbReference type="ARBA" id="ARBA00023274"/>
    </source>
</evidence>
<dbReference type="PROSITE" id="PS01109">
    <property type="entry name" value="RIBOSOMAL_L10"/>
    <property type="match status" value="1"/>
</dbReference>
<keyword evidence="5 8" id="KW-0689">Ribosomal protein</keyword>
<comment type="similarity">
    <text evidence="2 8">Belongs to the universal ribosomal protein uL10 family.</text>
</comment>
<dbReference type="Pfam" id="PF00466">
    <property type="entry name" value="Ribosomal_L10"/>
    <property type="match status" value="1"/>
</dbReference>
<dbReference type="AlphaFoldDB" id="A0A0S2TB34"/>
<dbReference type="EMBL" id="CP013099">
    <property type="protein sequence ID" value="ALP52368.1"/>
    <property type="molecule type" value="Genomic_DNA"/>
</dbReference>
<dbReference type="GO" id="GO:0015934">
    <property type="term" value="C:large ribosomal subunit"/>
    <property type="evidence" value="ECO:0007669"/>
    <property type="project" value="InterPro"/>
</dbReference>
<dbReference type="InterPro" id="IPR001790">
    <property type="entry name" value="Ribosomal_uL10"/>
</dbReference>
<dbReference type="KEGG" id="tee:Tel_04000"/>
<dbReference type="NCBIfam" id="NF000955">
    <property type="entry name" value="PRK00099.1-1"/>
    <property type="match status" value="1"/>
</dbReference>
<evidence type="ECO:0000256" key="5">
    <source>
        <dbReference type="ARBA" id="ARBA00022980"/>
    </source>
</evidence>
<comment type="subunit">
    <text evidence="8">Part of the ribosomal stalk of the 50S ribosomal subunit. The N-terminus interacts with L11 and the large rRNA to form the base of the stalk. The C-terminus forms an elongated spine to which L12 dimers bind in a sequential fashion forming a multimeric L10(L12)X complex.</text>
</comment>
<sequence length="176" mass="18695">MALNLNDKKAIVAEVAEVASVAHSAIAAEYAGLSVGQMTELRAKARESGVYLRVVKNTLARRALQGTDFECMNEALAGPLVLAFSQEDPGAAARVIKSFAKDNEKLEVKLVSIGGKLLAPGDIERLANMPTKEQAISLLMALMNAPVEKLARTLNEIPTKATRVVAAVRDQKQAAG</sequence>
<protein>
    <recommendedName>
        <fullName evidence="7 8">Large ribosomal subunit protein uL10</fullName>
    </recommendedName>
</protein>
<gene>
    <name evidence="8" type="primary">rplJ</name>
    <name evidence="9" type="ORF">Tel_04000</name>
</gene>
<dbReference type="InterPro" id="IPR022973">
    <property type="entry name" value="Ribosomal_uL10_bac"/>
</dbReference>
<dbReference type="Proteomes" id="UP000055136">
    <property type="component" value="Chromosome"/>
</dbReference>
<evidence type="ECO:0000256" key="4">
    <source>
        <dbReference type="ARBA" id="ARBA00022884"/>
    </source>
</evidence>
<keyword evidence="4 8" id="KW-0694">RNA-binding</keyword>
<dbReference type="Gene3D" id="3.30.70.1730">
    <property type="match status" value="1"/>
</dbReference>
<comment type="function">
    <text evidence="1 8">Forms part of the ribosomal stalk, playing a central role in the interaction of the ribosome with GTP-bound translation factors.</text>
</comment>
<evidence type="ECO:0000256" key="8">
    <source>
        <dbReference type="HAMAP-Rule" id="MF_00362"/>
    </source>
</evidence>
<keyword evidence="6 8" id="KW-0687">Ribonucleoprotein</keyword>
<reference evidence="9" key="1">
    <citation type="submission" date="2015-10" db="EMBL/GenBank/DDBJ databases">
        <title>Description of Candidatus Tenderia electrophaga gen. nov, sp. nov., an Uncultivated Electroautotroph from a Biocathode Enrichment.</title>
        <authorList>
            <person name="Eddie B.J."/>
            <person name="Malanoski A.P."/>
            <person name="Wang Z."/>
            <person name="Hall R.J."/>
            <person name="Oh S.D."/>
            <person name="Heiner C."/>
            <person name="Lin B."/>
            <person name="Strycharz-Glaven S.M."/>
        </authorList>
    </citation>
    <scope>NUCLEOTIDE SEQUENCE [LARGE SCALE GENOMIC DNA]</scope>
    <source>
        <strain evidence="9">NRL1</strain>
    </source>
</reference>
<evidence type="ECO:0000313" key="9">
    <source>
        <dbReference type="EMBL" id="ALP52368.1"/>
    </source>
</evidence>
<dbReference type="SUPFAM" id="SSF160369">
    <property type="entry name" value="Ribosomal protein L10-like"/>
    <property type="match status" value="1"/>
</dbReference>
<dbReference type="FunFam" id="3.30.70.1730:FF:000001">
    <property type="entry name" value="50S ribosomal protein L10"/>
    <property type="match status" value="1"/>
</dbReference>
<dbReference type="PANTHER" id="PTHR11560">
    <property type="entry name" value="39S RIBOSOMAL PROTEIN L10, MITOCHONDRIAL"/>
    <property type="match status" value="1"/>
</dbReference>
<evidence type="ECO:0000256" key="3">
    <source>
        <dbReference type="ARBA" id="ARBA00022730"/>
    </source>
</evidence>
<dbReference type="GO" id="GO:0070180">
    <property type="term" value="F:large ribosomal subunit rRNA binding"/>
    <property type="evidence" value="ECO:0007669"/>
    <property type="project" value="UniProtKB-UniRule"/>
</dbReference>
<keyword evidence="3 8" id="KW-0699">rRNA-binding</keyword>
<dbReference type="InterPro" id="IPR043141">
    <property type="entry name" value="Ribosomal_uL10-like_sf"/>
</dbReference>
<dbReference type="GO" id="GO:0006412">
    <property type="term" value="P:translation"/>
    <property type="evidence" value="ECO:0007669"/>
    <property type="project" value="UniProtKB-UniRule"/>
</dbReference>
<dbReference type="HAMAP" id="MF_00362">
    <property type="entry name" value="Ribosomal_uL10"/>
    <property type="match status" value="1"/>
</dbReference>
<dbReference type="InterPro" id="IPR002363">
    <property type="entry name" value="Ribosomal_uL10_CS_bac"/>
</dbReference>
<evidence type="ECO:0000256" key="7">
    <source>
        <dbReference type="ARBA" id="ARBA00035202"/>
    </source>
</evidence>